<reference evidence="1 2" key="1">
    <citation type="journal article" date="2018" name="Front. Microbiol.">
        <title>Genetic and Phylogenetic Characteristics of Pasteurella multocida Isolates From Different Host Species.</title>
        <authorList>
            <person name="Peng Z."/>
            <person name="Liang W."/>
            <person name="Wang F."/>
            <person name="Xu Z."/>
            <person name="Xie Z."/>
            <person name="Lian Z."/>
            <person name="Hua L."/>
            <person name="Zhou R."/>
            <person name="Chen H."/>
            <person name="Wu B."/>
        </authorList>
    </citation>
    <scope>NUCLEOTIDE SEQUENCE [LARGE SCALE GENOMIC DNA]</scope>
    <source>
        <strain evidence="1 2">HNA06</strain>
    </source>
</reference>
<accession>A0A849CJ13</accession>
<dbReference type="Proteomes" id="UP000540079">
    <property type="component" value="Unassembled WGS sequence"/>
</dbReference>
<dbReference type="AlphaFoldDB" id="A0A849CJ13"/>
<dbReference type="EMBL" id="PPVL01000002">
    <property type="protein sequence ID" value="NNI78386.1"/>
    <property type="molecule type" value="Genomic_DNA"/>
</dbReference>
<proteinExistence type="predicted"/>
<sequence length="98" mass="11487">MMNGQQQTTLNHNNEVMSKYLKQVQKAINKLDEIGLSVINVHFEKIRPTLRVQPCFNTERLESENKAFVFITGSDGKRYQEAQMTVEGIRVIWRKYLN</sequence>
<evidence type="ECO:0000313" key="1">
    <source>
        <dbReference type="EMBL" id="NNI78386.1"/>
    </source>
</evidence>
<name>A0A849CJ13_PASMD</name>
<comment type="caution">
    <text evidence="1">The sequence shown here is derived from an EMBL/GenBank/DDBJ whole genome shotgun (WGS) entry which is preliminary data.</text>
</comment>
<gene>
    <name evidence="1" type="ORF">C2800_02905</name>
</gene>
<evidence type="ECO:0000313" key="2">
    <source>
        <dbReference type="Proteomes" id="UP000540079"/>
    </source>
</evidence>
<protein>
    <submittedName>
        <fullName evidence="1">Uncharacterized protein</fullName>
    </submittedName>
</protein>
<organism evidence="1 2">
    <name type="scientific">Pasteurella multocida</name>
    <dbReference type="NCBI Taxonomy" id="747"/>
    <lineage>
        <taxon>Bacteria</taxon>
        <taxon>Pseudomonadati</taxon>
        <taxon>Pseudomonadota</taxon>
        <taxon>Gammaproteobacteria</taxon>
        <taxon>Pasteurellales</taxon>
        <taxon>Pasteurellaceae</taxon>
        <taxon>Pasteurella</taxon>
    </lineage>
</organism>
<dbReference type="RefSeq" id="WP_075270729.1">
    <property type="nucleotide sequence ID" value="NZ_CP015567.1"/>
</dbReference>